<dbReference type="InterPro" id="IPR018089">
    <property type="entry name" value="OMPdecase_AS"/>
</dbReference>
<feature type="active site" description="For OMPdecase activity" evidence="5">
    <location>
        <position position="242"/>
    </location>
</feature>
<dbReference type="CDD" id="cd04725">
    <property type="entry name" value="OMP_decarboxylase_like"/>
    <property type="match status" value="1"/>
</dbReference>
<feature type="active site" description="For OMPdecase activity" evidence="5">
    <location>
        <position position="240"/>
    </location>
</feature>
<sequence>MVSFNEKLKAFAVELYKVDAVKFGEFKTKVGLMTPVYCDLRVLVSHPKLMETLATLLIEYLEKIKNFNLLCGVPYTALPIATVVSIKTAIPMVMRRSERNTTAPKNAIVLLNREQGGAKILENNGIKMHALLSLTELMQFLREADCIDHEMVSRVKNYLAGTQVDVKSFQKVLSEDRLKMSFLARAKLAKNPVAAELFQIMATKQTNLCVAADVTNSVDLLNLAELVEIAERHNFILFEDRKFADIGKTVELQYSKGIYKISSWAKLVTAHSLTGKGVLDAIKGSEDSDKRGVFLLAETSAAGSLITADYTKATLTLAEEYPELIAGIVCQSPLFLANPGLIQLTPGVQLESKSDSLGQQYNTPESIVLDRGADVAVVGRGITKAMEKEAAAKKYKDMLWASYSKRIEQ</sequence>
<reference evidence="9" key="1">
    <citation type="journal article" date="2023" name="Insect Mol. Biol.">
        <title>Genome sequencing provides insights into the evolution of gene families encoding plant cell wall-degrading enzymes in longhorned beetles.</title>
        <authorList>
            <person name="Shin N.R."/>
            <person name="Okamura Y."/>
            <person name="Kirsch R."/>
            <person name="Pauchet Y."/>
        </authorList>
    </citation>
    <scope>NUCLEOTIDE SEQUENCE</scope>
    <source>
        <strain evidence="9">AMC_N1</strain>
    </source>
</reference>
<feature type="binding site" evidence="6">
    <location>
        <position position="300"/>
    </location>
    <ligand>
        <name>substrate</name>
    </ligand>
</feature>
<feature type="domain" description="Orotidine 5'-phosphate decarboxylase" evidence="8">
    <location>
        <begin position="207"/>
        <end position="395"/>
    </location>
</feature>
<dbReference type="Gene3D" id="3.40.50.2020">
    <property type="match status" value="2"/>
</dbReference>
<dbReference type="SMART" id="SM00934">
    <property type="entry name" value="OMPdecase"/>
    <property type="match status" value="1"/>
</dbReference>
<protein>
    <recommendedName>
        <fullName evidence="7">Orotidine 5'-phosphate decarboxylase</fullName>
        <ecNumber evidence="7">4.1.1.23</ecNumber>
    </recommendedName>
</protein>
<evidence type="ECO:0000256" key="3">
    <source>
        <dbReference type="ARBA" id="ARBA00022975"/>
    </source>
</evidence>
<dbReference type="Gene3D" id="3.20.20.70">
    <property type="entry name" value="Aldolase class I"/>
    <property type="match status" value="1"/>
</dbReference>
<comment type="similarity">
    <text evidence="7">Belongs to the OMP decarboxylase family.</text>
</comment>
<evidence type="ECO:0000256" key="2">
    <source>
        <dbReference type="ARBA" id="ARBA00022793"/>
    </source>
</evidence>
<evidence type="ECO:0000256" key="6">
    <source>
        <dbReference type="PIRSR" id="PIRSR614732-2"/>
    </source>
</evidence>
<dbReference type="GO" id="GO:0004588">
    <property type="term" value="F:orotate phosphoribosyltransferase activity"/>
    <property type="evidence" value="ECO:0007669"/>
    <property type="project" value="TreeGrafter"/>
</dbReference>
<dbReference type="PANTHER" id="PTHR19278">
    <property type="entry name" value="OROTATE PHOSPHORIBOSYLTRANSFERASE"/>
    <property type="match status" value="1"/>
</dbReference>
<dbReference type="EMBL" id="JAPWTK010000028">
    <property type="protein sequence ID" value="KAJ8956697.1"/>
    <property type="molecule type" value="Genomic_DNA"/>
</dbReference>
<comment type="catalytic activity">
    <reaction evidence="7">
        <text>orotidine 5'-phosphate + H(+) = UMP + CO2</text>
        <dbReference type="Rhea" id="RHEA:11596"/>
        <dbReference type="ChEBI" id="CHEBI:15378"/>
        <dbReference type="ChEBI" id="CHEBI:16526"/>
        <dbReference type="ChEBI" id="CHEBI:57538"/>
        <dbReference type="ChEBI" id="CHEBI:57865"/>
        <dbReference type="EC" id="4.1.1.23"/>
    </reaction>
</comment>
<dbReference type="GO" id="GO:0044205">
    <property type="term" value="P:'de novo' UMP biosynthetic process"/>
    <property type="evidence" value="ECO:0007669"/>
    <property type="project" value="InterPro"/>
</dbReference>
<name>A0AAV8YYQ1_9CUCU</name>
<feature type="binding site" evidence="6">
    <location>
        <position position="379"/>
    </location>
    <ligand>
        <name>substrate</name>
    </ligand>
</feature>
<evidence type="ECO:0000313" key="10">
    <source>
        <dbReference type="Proteomes" id="UP001162162"/>
    </source>
</evidence>
<accession>A0AAV8YYQ1</accession>
<feature type="binding site" evidence="6">
    <location>
        <position position="380"/>
    </location>
    <ligand>
        <name>substrate</name>
    </ligand>
</feature>
<evidence type="ECO:0000256" key="1">
    <source>
        <dbReference type="ARBA" id="ARBA00004861"/>
    </source>
</evidence>
<dbReference type="EC" id="4.1.1.23" evidence="7"/>
<feature type="active site" description="For OMPdecase activity" evidence="5">
    <location>
        <position position="245"/>
    </location>
</feature>
<dbReference type="InterPro" id="IPR013785">
    <property type="entry name" value="Aldolase_TIM"/>
</dbReference>
<dbReference type="InterPro" id="IPR029057">
    <property type="entry name" value="PRTase-like"/>
</dbReference>
<proteinExistence type="inferred from homology"/>
<evidence type="ECO:0000259" key="8">
    <source>
        <dbReference type="SMART" id="SM00934"/>
    </source>
</evidence>
<dbReference type="Pfam" id="PF00215">
    <property type="entry name" value="OMPdecase"/>
    <property type="match status" value="1"/>
</dbReference>
<dbReference type="NCBIfam" id="TIGR01740">
    <property type="entry name" value="pyrF"/>
    <property type="match status" value="1"/>
</dbReference>
<evidence type="ECO:0000256" key="7">
    <source>
        <dbReference type="RuleBase" id="RU000512"/>
    </source>
</evidence>
<keyword evidence="10" id="KW-1185">Reference proteome</keyword>
<keyword evidence="3 7" id="KW-0665">Pyrimidine biosynthesis</keyword>
<organism evidence="9 10">
    <name type="scientific">Aromia moschata</name>
    <dbReference type="NCBI Taxonomy" id="1265417"/>
    <lineage>
        <taxon>Eukaryota</taxon>
        <taxon>Metazoa</taxon>
        <taxon>Ecdysozoa</taxon>
        <taxon>Arthropoda</taxon>
        <taxon>Hexapoda</taxon>
        <taxon>Insecta</taxon>
        <taxon>Pterygota</taxon>
        <taxon>Neoptera</taxon>
        <taxon>Endopterygota</taxon>
        <taxon>Coleoptera</taxon>
        <taxon>Polyphaga</taxon>
        <taxon>Cucujiformia</taxon>
        <taxon>Chrysomeloidea</taxon>
        <taxon>Cerambycidae</taxon>
        <taxon>Cerambycinae</taxon>
        <taxon>Callichromatini</taxon>
        <taxon>Aromia</taxon>
    </lineage>
</organism>
<dbReference type="GO" id="GO:0004590">
    <property type="term" value="F:orotidine-5'-phosphate decarboxylase activity"/>
    <property type="evidence" value="ECO:0007669"/>
    <property type="project" value="UniProtKB-EC"/>
</dbReference>
<comment type="pathway">
    <text evidence="1 7">Pyrimidine metabolism; UMP biosynthesis via de novo pathway; UMP from orotate: step 2/2.</text>
</comment>
<evidence type="ECO:0000313" key="9">
    <source>
        <dbReference type="EMBL" id="KAJ8956697.1"/>
    </source>
</evidence>
<dbReference type="SUPFAM" id="SSF51366">
    <property type="entry name" value="Ribulose-phoshate binding barrel"/>
    <property type="match status" value="1"/>
</dbReference>
<dbReference type="InterPro" id="IPR001754">
    <property type="entry name" value="OMPdeCOase_dom"/>
</dbReference>
<keyword evidence="4 7" id="KW-0456">Lyase</keyword>
<gene>
    <name evidence="9" type="ORF">NQ318_014052</name>
</gene>
<comment type="caution">
    <text evidence="9">The sequence shown here is derived from an EMBL/GenBank/DDBJ whole genome shotgun (WGS) entry which is preliminary data.</text>
</comment>
<evidence type="ECO:0000256" key="5">
    <source>
        <dbReference type="PIRSR" id="PIRSR614732-1"/>
    </source>
</evidence>
<feature type="binding site" evidence="6">
    <location>
        <position position="359"/>
    </location>
    <ligand>
        <name>substrate</name>
    </ligand>
</feature>
<dbReference type="InterPro" id="IPR011060">
    <property type="entry name" value="RibuloseP-bd_barrel"/>
</dbReference>
<keyword evidence="2 7" id="KW-0210">Decarboxylase</keyword>
<dbReference type="PANTHER" id="PTHR19278:SF9">
    <property type="entry name" value="URIDINE 5'-MONOPHOSPHATE SYNTHASE"/>
    <property type="match status" value="1"/>
</dbReference>
<dbReference type="AlphaFoldDB" id="A0AAV8YYQ1"/>
<dbReference type="GO" id="GO:0006207">
    <property type="term" value="P:'de novo' pyrimidine nucleobase biosynthetic process"/>
    <property type="evidence" value="ECO:0007669"/>
    <property type="project" value="InterPro"/>
</dbReference>
<dbReference type="InterPro" id="IPR014732">
    <property type="entry name" value="OMPdecase"/>
</dbReference>
<evidence type="ECO:0000256" key="4">
    <source>
        <dbReference type="ARBA" id="ARBA00023239"/>
    </source>
</evidence>
<dbReference type="SUPFAM" id="SSF53271">
    <property type="entry name" value="PRTase-like"/>
    <property type="match status" value="1"/>
</dbReference>
<dbReference type="Proteomes" id="UP001162162">
    <property type="component" value="Unassembled WGS sequence"/>
</dbReference>
<dbReference type="PROSITE" id="PS00156">
    <property type="entry name" value="OMPDECASE"/>
    <property type="match status" value="1"/>
</dbReference>